<sequence length="61" mass="6891">MNEIRRPINRIQHPQAAAFAADIIAFLAEEPDVRCLRVQEVLDTLLNRDIDIGDEISVTFG</sequence>
<organism evidence="1 2">
    <name type="scientific">Nocardia neocaledoniensis</name>
    <dbReference type="NCBI Taxonomy" id="236511"/>
    <lineage>
        <taxon>Bacteria</taxon>
        <taxon>Bacillati</taxon>
        <taxon>Actinomycetota</taxon>
        <taxon>Actinomycetes</taxon>
        <taxon>Mycobacteriales</taxon>
        <taxon>Nocardiaceae</taxon>
        <taxon>Nocardia</taxon>
    </lineage>
</organism>
<evidence type="ECO:0000313" key="2">
    <source>
        <dbReference type="Proteomes" id="UP000246410"/>
    </source>
</evidence>
<reference evidence="1 2" key="1">
    <citation type="submission" date="2018-05" db="EMBL/GenBank/DDBJ databases">
        <title>Genomic Encyclopedia of Type Strains, Phase IV (KMG-IV): sequencing the most valuable type-strain genomes for metagenomic binning, comparative biology and taxonomic classification.</title>
        <authorList>
            <person name="Goeker M."/>
        </authorList>
    </citation>
    <scope>NUCLEOTIDE SEQUENCE [LARGE SCALE GENOMIC DNA]</scope>
    <source>
        <strain evidence="1 2">DSM 44717</strain>
    </source>
</reference>
<dbReference type="AlphaFoldDB" id="A0A317NFT8"/>
<accession>A0A317NFT8</accession>
<dbReference type="EMBL" id="QGTL01000007">
    <property type="protein sequence ID" value="PWV73753.1"/>
    <property type="molecule type" value="Genomic_DNA"/>
</dbReference>
<gene>
    <name evidence="1" type="ORF">DFR69_107384</name>
</gene>
<name>A0A317NFT8_9NOCA</name>
<evidence type="ECO:0000313" key="1">
    <source>
        <dbReference type="EMBL" id="PWV73753.1"/>
    </source>
</evidence>
<proteinExistence type="predicted"/>
<comment type="caution">
    <text evidence="1">The sequence shown here is derived from an EMBL/GenBank/DDBJ whole genome shotgun (WGS) entry which is preliminary data.</text>
</comment>
<protein>
    <submittedName>
        <fullName evidence="1">Uncharacterized protein</fullName>
    </submittedName>
</protein>
<keyword evidence="2" id="KW-1185">Reference proteome</keyword>
<dbReference type="Proteomes" id="UP000246410">
    <property type="component" value="Unassembled WGS sequence"/>
</dbReference>